<dbReference type="SUPFAM" id="SSF100950">
    <property type="entry name" value="NagB/RpiA/CoA transferase-like"/>
    <property type="match status" value="1"/>
</dbReference>
<protein>
    <recommendedName>
        <fullName evidence="1">LUD domain-containing protein</fullName>
    </recommendedName>
</protein>
<accession>A0A1S8MT99</accession>
<dbReference type="RefSeq" id="WP_022747312.1">
    <property type="nucleotide sequence ID" value="NZ_CP016086.1"/>
</dbReference>
<organism evidence="2 3">
    <name type="scientific">Clostridium saccharobutylicum</name>
    <dbReference type="NCBI Taxonomy" id="169679"/>
    <lineage>
        <taxon>Bacteria</taxon>
        <taxon>Bacillati</taxon>
        <taxon>Bacillota</taxon>
        <taxon>Clostridia</taxon>
        <taxon>Eubacteriales</taxon>
        <taxon>Clostridiaceae</taxon>
        <taxon>Clostridium</taxon>
    </lineage>
</organism>
<feature type="domain" description="LUD" evidence="1">
    <location>
        <begin position="17"/>
        <end position="207"/>
    </location>
</feature>
<dbReference type="Proteomes" id="UP000191154">
    <property type="component" value="Unassembled WGS sequence"/>
</dbReference>
<gene>
    <name evidence="2" type="ORF">CLOSAC_39360</name>
</gene>
<name>A0A1S8MT99_CLOSA</name>
<dbReference type="PANTHER" id="PTHR36179:SF2">
    <property type="entry name" value="LUD DOMAIN-CONTAINING PROTEIN"/>
    <property type="match status" value="1"/>
</dbReference>
<reference evidence="2 3" key="1">
    <citation type="submission" date="2016-05" db="EMBL/GenBank/DDBJ databases">
        <title>Microbial solvent formation.</title>
        <authorList>
            <person name="Poehlein A."/>
            <person name="Montoya Solano J.D."/>
            <person name="Flitsch S."/>
            <person name="Krabben P."/>
            <person name="Duerre P."/>
            <person name="Daniel R."/>
        </authorList>
    </citation>
    <scope>NUCLEOTIDE SEQUENCE [LARGE SCALE GENOMIC DNA]</scope>
    <source>
        <strain evidence="2 3">L1-8</strain>
    </source>
</reference>
<dbReference type="InterPro" id="IPR003741">
    <property type="entry name" value="LUD_dom"/>
</dbReference>
<proteinExistence type="predicted"/>
<dbReference type="STRING" id="169679.CSACC_31910"/>
<sequence length="213" mass="23538">MKQSPQQERNQKLGQSLVKELNSRHFSACYCPNKEDALQQALALIPDGDSITWGGSDTIRAIGLTQKVKEGNYIVYDRDTVPFESRSDYEKEHYFSDTYLTSVNAVSEDGQLCLIDGTGNRAASLIFGPKNIIVIVGINKVVKTAEDAMKRVRNVAAPINCQRFGNAKTPCRITGECADCKSPDSICRSMVTLRLCNPKDKIKVIIVGENLGY</sequence>
<dbReference type="EMBL" id="LZYZ01000008">
    <property type="protein sequence ID" value="OOM07407.1"/>
    <property type="molecule type" value="Genomic_DNA"/>
</dbReference>
<dbReference type="Gene3D" id="3.40.50.10420">
    <property type="entry name" value="NagB/RpiA/CoA transferase-like"/>
    <property type="match status" value="1"/>
</dbReference>
<dbReference type="InterPro" id="IPR037171">
    <property type="entry name" value="NagB/RpiA_transferase-like"/>
</dbReference>
<evidence type="ECO:0000313" key="2">
    <source>
        <dbReference type="EMBL" id="OOM07407.1"/>
    </source>
</evidence>
<evidence type="ECO:0000313" key="3">
    <source>
        <dbReference type="Proteomes" id="UP000191154"/>
    </source>
</evidence>
<dbReference type="PANTHER" id="PTHR36179">
    <property type="entry name" value="LUD_DOM DOMAIN-CONTAINING PROTEIN"/>
    <property type="match status" value="1"/>
</dbReference>
<dbReference type="Pfam" id="PF02589">
    <property type="entry name" value="LUD_dom"/>
    <property type="match status" value="1"/>
</dbReference>
<dbReference type="GeneID" id="55475554"/>
<dbReference type="InterPro" id="IPR024185">
    <property type="entry name" value="FTHF_cligase-like_sf"/>
</dbReference>
<dbReference type="AlphaFoldDB" id="A0A1S8MT99"/>
<evidence type="ECO:0000259" key="1">
    <source>
        <dbReference type="Pfam" id="PF02589"/>
    </source>
</evidence>
<comment type="caution">
    <text evidence="2">The sequence shown here is derived from an EMBL/GenBank/DDBJ whole genome shotgun (WGS) entry which is preliminary data.</text>
</comment>